<dbReference type="InterPro" id="IPR019734">
    <property type="entry name" value="TPR_rpt"/>
</dbReference>
<evidence type="ECO:0000313" key="4">
    <source>
        <dbReference type="Proteomes" id="UP000196573"/>
    </source>
</evidence>
<accession>A0A1X7ANN5</accession>
<dbReference type="EMBL" id="FWPT01000009">
    <property type="protein sequence ID" value="SMA49896.1"/>
    <property type="molecule type" value="Genomic_DNA"/>
</dbReference>
<evidence type="ECO:0000256" key="2">
    <source>
        <dbReference type="SAM" id="MobiDB-lite"/>
    </source>
</evidence>
<dbReference type="InterPro" id="IPR011990">
    <property type="entry name" value="TPR-like_helical_dom_sf"/>
</dbReference>
<keyword evidence="1" id="KW-0802">TPR repeat</keyword>
<dbReference type="RefSeq" id="WP_087112342.1">
    <property type="nucleotide sequence ID" value="NZ_CBCSCN010000011.1"/>
</dbReference>
<dbReference type="Gene3D" id="1.25.40.10">
    <property type="entry name" value="Tetratricopeptide repeat domain"/>
    <property type="match status" value="1"/>
</dbReference>
<name>A0A1X7ANN5_9GAMM</name>
<feature type="repeat" description="TPR" evidence="1">
    <location>
        <begin position="44"/>
        <end position="77"/>
    </location>
</feature>
<evidence type="ECO:0000256" key="1">
    <source>
        <dbReference type="PROSITE-ProRule" id="PRU00339"/>
    </source>
</evidence>
<dbReference type="Proteomes" id="UP000196573">
    <property type="component" value="Unassembled WGS sequence"/>
</dbReference>
<sequence length="213" mass="23620">MTTEIPVSLDHEELLHCAILAGEQSQHDRALTLLKQAQALNNNTQTVLLIAAQHAELRLYDRALAGMEQALELDPQLWIARFQLAQLLITMDNEQGAVAQWQLLLTSEAPDYLKQFAQGLLAAQQQNPAQAVTYLQQGLALNKENAPLNNDMQQVIHYLEQRSGLGASQQATYTQSADQKAPLNNTTEEQIKAASEDEATGLSKMLLSRYQQS</sequence>
<gene>
    <name evidence="3" type="ORF">EHSB41UT_03687</name>
</gene>
<feature type="compositionally biased region" description="Polar residues" evidence="2">
    <location>
        <begin position="169"/>
        <end position="188"/>
    </location>
</feature>
<organism evidence="3 4">
    <name type="scientific">Parendozoicomonas haliclonae</name>
    <dbReference type="NCBI Taxonomy" id="1960125"/>
    <lineage>
        <taxon>Bacteria</taxon>
        <taxon>Pseudomonadati</taxon>
        <taxon>Pseudomonadota</taxon>
        <taxon>Gammaproteobacteria</taxon>
        <taxon>Oceanospirillales</taxon>
        <taxon>Endozoicomonadaceae</taxon>
        <taxon>Parendozoicomonas</taxon>
    </lineage>
</organism>
<dbReference type="AlphaFoldDB" id="A0A1X7ANN5"/>
<reference evidence="3 4" key="1">
    <citation type="submission" date="2017-03" db="EMBL/GenBank/DDBJ databases">
        <authorList>
            <person name="Afonso C.L."/>
            <person name="Miller P.J."/>
            <person name="Scott M.A."/>
            <person name="Spackman E."/>
            <person name="Goraichik I."/>
            <person name="Dimitrov K.M."/>
            <person name="Suarez D.L."/>
            <person name="Swayne D.E."/>
        </authorList>
    </citation>
    <scope>NUCLEOTIDE SEQUENCE [LARGE SCALE GENOMIC DNA]</scope>
    <source>
        <strain evidence="3">SB41UT1</strain>
    </source>
</reference>
<keyword evidence="4" id="KW-1185">Reference proteome</keyword>
<proteinExistence type="predicted"/>
<dbReference type="SUPFAM" id="SSF48452">
    <property type="entry name" value="TPR-like"/>
    <property type="match status" value="1"/>
</dbReference>
<protein>
    <submittedName>
        <fullName evidence="3">Tetratricopeptide repeat protein</fullName>
    </submittedName>
</protein>
<evidence type="ECO:0000313" key="3">
    <source>
        <dbReference type="EMBL" id="SMA49896.1"/>
    </source>
</evidence>
<feature type="region of interest" description="Disordered" evidence="2">
    <location>
        <begin position="169"/>
        <end position="198"/>
    </location>
</feature>
<dbReference type="OrthoDB" id="8776071at2"/>
<dbReference type="PROSITE" id="PS50005">
    <property type="entry name" value="TPR"/>
    <property type="match status" value="1"/>
</dbReference>